<keyword evidence="3 6" id="KW-0819">tRNA processing</keyword>
<dbReference type="PROSITE" id="PS50294">
    <property type="entry name" value="WD_REPEATS_REGION"/>
    <property type="match status" value="2"/>
</dbReference>
<dbReference type="InterPro" id="IPR001680">
    <property type="entry name" value="WD40_rpt"/>
</dbReference>
<name>A0AAW2Y199_9LAMI</name>
<dbReference type="GO" id="GO:0106004">
    <property type="term" value="P:tRNA (guanine-N7)-methylation"/>
    <property type="evidence" value="ECO:0007669"/>
    <property type="project" value="UniProtKB-UniRule"/>
</dbReference>
<dbReference type="PANTHER" id="PTHR16288:SF0">
    <property type="entry name" value="TRNA (GUANINE-N(7)-)-METHYLTRANSFERASE NON-CATALYTIC SUBUNIT WDR4"/>
    <property type="match status" value="1"/>
</dbReference>
<protein>
    <recommendedName>
        <fullName evidence="6">tRNA (guanine-N(7)-)-methyltransferase non-catalytic subunit</fullName>
    </recommendedName>
    <alternativeName>
        <fullName evidence="6">WD repeat-containing protein 4 homolog</fullName>
    </alternativeName>
</protein>
<proteinExistence type="inferred from homology"/>
<dbReference type="FunFam" id="2.130.10.10:FF:001350">
    <property type="entry name" value="tRNA (guanine-N(7)-)-methyltransferase non-catalytic subunit"/>
    <property type="match status" value="1"/>
</dbReference>
<keyword evidence="4 6" id="KW-0677">Repeat</keyword>
<reference evidence="9" key="1">
    <citation type="submission" date="2020-06" db="EMBL/GenBank/DDBJ databases">
        <authorList>
            <person name="Li T."/>
            <person name="Hu X."/>
            <person name="Zhang T."/>
            <person name="Song X."/>
            <person name="Zhang H."/>
            <person name="Dai N."/>
            <person name="Sheng W."/>
            <person name="Hou X."/>
            <person name="Wei L."/>
        </authorList>
    </citation>
    <scope>NUCLEOTIDE SEQUENCE</scope>
    <source>
        <strain evidence="9">KEN1</strain>
        <tissue evidence="9">Leaf</tissue>
    </source>
</reference>
<dbReference type="PROSITE" id="PS50082">
    <property type="entry name" value="WD_REPEATS_2"/>
    <property type="match status" value="2"/>
</dbReference>
<feature type="region of interest" description="Disordered" evidence="8">
    <location>
        <begin position="1"/>
        <end position="27"/>
    </location>
</feature>
<dbReference type="EMBL" id="JACGWN010000002">
    <property type="protein sequence ID" value="KAL0459512.1"/>
    <property type="molecule type" value="Genomic_DNA"/>
</dbReference>
<evidence type="ECO:0000256" key="6">
    <source>
        <dbReference type="HAMAP-Rule" id="MF_03056"/>
    </source>
</evidence>
<reference evidence="9" key="2">
    <citation type="journal article" date="2024" name="Plant">
        <title>Genomic evolution and insights into agronomic trait innovations of Sesamum species.</title>
        <authorList>
            <person name="Miao H."/>
            <person name="Wang L."/>
            <person name="Qu L."/>
            <person name="Liu H."/>
            <person name="Sun Y."/>
            <person name="Le M."/>
            <person name="Wang Q."/>
            <person name="Wei S."/>
            <person name="Zheng Y."/>
            <person name="Lin W."/>
            <person name="Duan Y."/>
            <person name="Cao H."/>
            <person name="Xiong S."/>
            <person name="Wang X."/>
            <person name="Wei L."/>
            <person name="Li C."/>
            <person name="Ma Q."/>
            <person name="Ju M."/>
            <person name="Zhao R."/>
            <person name="Li G."/>
            <person name="Mu C."/>
            <person name="Tian Q."/>
            <person name="Mei H."/>
            <person name="Zhang T."/>
            <person name="Gao T."/>
            <person name="Zhang H."/>
        </authorList>
    </citation>
    <scope>NUCLEOTIDE SEQUENCE</scope>
    <source>
        <strain evidence="9">KEN1</strain>
    </source>
</reference>
<comment type="pathway">
    <text evidence="6">tRNA modification; N(7)-methylguanine-tRNA biosynthesis.</text>
</comment>
<gene>
    <name evidence="9" type="ORF">Slati_0578400</name>
</gene>
<evidence type="ECO:0000256" key="7">
    <source>
        <dbReference type="PROSITE-ProRule" id="PRU00221"/>
    </source>
</evidence>
<dbReference type="GO" id="GO:0043527">
    <property type="term" value="C:tRNA methyltransferase complex"/>
    <property type="evidence" value="ECO:0007669"/>
    <property type="project" value="TreeGrafter"/>
</dbReference>
<comment type="caution">
    <text evidence="9">The sequence shown here is derived from an EMBL/GenBank/DDBJ whole genome shotgun (WGS) entry which is preliminary data.</text>
</comment>
<comment type="similarity">
    <text evidence="6">Belongs to the WD repeat TRM82 family.</text>
</comment>
<dbReference type="SUPFAM" id="SSF50978">
    <property type="entry name" value="WD40 repeat-like"/>
    <property type="match status" value="1"/>
</dbReference>
<organism evidence="9">
    <name type="scientific">Sesamum latifolium</name>
    <dbReference type="NCBI Taxonomy" id="2727402"/>
    <lineage>
        <taxon>Eukaryota</taxon>
        <taxon>Viridiplantae</taxon>
        <taxon>Streptophyta</taxon>
        <taxon>Embryophyta</taxon>
        <taxon>Tracheophyta</taxon>
        <taxon>Spermatophyta</taxon>
        <taxon>Magnoliopsida</taxon>
        <taxon>eudicotyledons</taxon>
        <taxon>Gunneridae</taxon>
        <taxon>Pentapetalae</taxon>
        <taxon>asterids</taxon>
        <taxon>lamiids</taxon>
        <taxon>Lamiales</taxon>
        <taxon>Pedaliaceae</taxon>
        <taxon>Sesamum</taxon>
    </lineage>
</organism>
<feature type="repeat" description="WD" evidence="7">
    <location>
        <begin position="72"/>
        <end position="113"/>
    </location>
</feature>
<dbReference type="AlphaFoldDB" id="A0AAW2Y199"/>
<dbReference type="Pfam" id="PF00400">
    <property type="entry name" value="WD40"/>
    <property type="match status" value="3"/>
</dbReference>
<dbReference type="GO" id="GO:0005634">
    <property type="term" value="C:nucleus"/>
    <property type="evidence" value="ECO:0007669"/>
    <property type="project" value="UniProtKB-SubCell"/>
</dbReference>
<dbReference type="InterPro" id="IPR036322">
    <property type="entry name" value="WD40_repeat_dom_sf"/>
</dbReference>
<feature type="compositionally biased region" description="Basic and acidic residues" evidence="8">
    <location>
        <begin position="15"/>
        <end position="27"/>
    </location>
</feature>
<comment type="function">
    <text evidence="6">Required for the formation of N(7)-methylguanine at position 46 (m7G46) in tRNA. In the complex, it is required to stabilize and induce conformational changes of the catalytic subunit.</text>
</comment>
<evidence type="ECO:0000256" key="3">
    <source>
        <dbReference type="ARBA" id="ARBA00022694"/>
    </source>
</evidence>
<evidence type="ECO:0000256" key="1">
    <source>
        <dbReference type="ARBA" id="ARBA00004123"/>
    </source>
</evidence>
<evidence type="ECO:0000256" key="2">
    <source>
        <dbReference type="ARBA" id="ARBA00022574"/>
    </source>
</evidence>
<dbReference type="GO" id="GO:0005829">
    <property type="term" value="C:cytosol"/>
    <property type="evidence" value="ECO:0007669"/>
    <property type="project" value="TreeGrafter"/>
</dbReference>
<evidence type="ECO:0000313" key="9">
    <source>
        <dbReference type="EMBL" id="KAL0459512.1"/>
    </source>
</evidence>
<dbReference type="SMART" id="SM00320">
    <property type="entry name" value="WD40"/>
    <property type="match status" value="4"/>
</dbReference>
<dbReference type="InterPro" id="IPR028884">
    <property type="entry name" value="Trm82"/>
</dbReference>
<sequence length="447" mass="48544">MNPRETLASANLNHTKMEDNHMEESEQKLETEVAPALIAVHPSQISVSVSVGSELRVFSLQDGSRVKLVDETGGHKDSIRAIRYSRSGQFFVSGGDDKLVKVWDTNSWRCIYSVVSEKRVTSLAISGDGMYVCFADKFGVVYVVDIGDHNYENPAPVNKKAVPILSHYCSIITRLEFSPDGKYIITADRDFKIRVTVFPKEPLNGAHEIKSFCLGHTEFVSCLAFISCQDYAQRLLVSGSGDSTVRLWDYASGCLLDTCDVGAESGVLHSNQRQEEVLPAITDLSATADGSLVAVAVQGIMLLGCSFSARTLSVVKVVSVKGETFIPTSIGAAPSSPLLWMVMGASSLQSSDSALLARVRAVSGFTANTSESTEPETLVLEDTEIPGGEPMLQALQGKLSIGEEAFSTAAEAVKTAMRNLLIKKQYSAERREFRKRGRNDKKNQTPA</sequence>
<comment type="subcellular location">
    <subcellularLocation>
        <location evidence="1 6">Nucleus</location>
    </subcellularLocation>
</comment>
<feature type="repeat" description="WD" evidence="7">
    <location>
        <begin position="213"/>
        <end position="258"/>
    </location>
</feature>
<keyword evidence="2 6" id="KW-0853">WD repeat</keyword>
<comment type="subunit">
    <text evidence="6">Forms a heterodimer with the catalytic subunit.</text>
</comment>
<dbReference type="InterPro" id="IPR015943">
    <property type="entry name" value="WD40/YVTN_repeat-like_dom_sf"/>
</dbReference>
<evidence type="ECO:0000256" key="4">
    <source>
        <dbReference type="ARBA" id="ARBA00022737"/>
    </source>
</evidence>
<dbReference type="Gene3D" id="2.130.10.10">
    <property type="entry name" value="YVTN repeat-like/Quinoprotein amine dehydrogenase"/>
    <property type="match status" value="2"/>
</dbReference>
<dbReference type="HAMAP" id="MF_03056">
    <property type="entry name" value="TRM82"/>
    <property type="match status" value="1"/>
</dbReference>
<accession>A0AAW2Y199</accession>
<evidence type="ECO:0000256" key="5">
    <source>
        <dbReference type="ARBA" id="ARBA00023242"/>
    </source>
</evidence>
<keyword evidence="5 6" id="KW-0539">Nucleus</keyword>
<dbReference type="PANTHER" id="PTHR16288">
    <property type="entry name" value="WD40 REPEAT PROTEIN 4"/>
    <property type="match status" value="1"/>
</dbReference>
<evidence type="ECO:0000256" key="8">
    <source>
        <dbReference type="SAM" id="MobiDB-lite"/>
    </source>
</evidence>